<dbReference type="RefSeq" id="WP_043874754.1">
    <property type="nucleotide sequence ID" value="NZ_CCVW01000003.1"/>
</dbReference>
<dbReference type="AlphaFoldDB" id="A0A078L2A7"/>
<sequence>MIKDSYEYLIIVTPQRLQLHLLQHTQESTQESSMSICTDAANALEEMISEARSKILRIETKS</sequence>
<organism evidence="1 2">
    <name type="scientific">Legionella massiliensis</name>
    <dbReference type="NCBI Taxonomy" id="1034943"/>
    <lineage>
        <taxon>Bacteria</taxon>
        <taxon>Pseudomonadati</taxon>
        <taxon>Pseudomonadota</taxon>
        <taxon>Gammaproteobacteria</taxon>
        <taxon>Legionellales</taxon>
        <taxon>Legionellaceae</taxon>
        <taxon>Legionella</taxon>
    </lineage>
</organism>
<protein>
    <submittedName>
        <fullName evidence="1">Uncharacterized protein</fullName>
    </submittedName>
</protein>
<keyword evidence="2" id="KW-1185">Reference proteome</keyword>
<name>A0A078L2A7_9GAMM</name>
<dbReference type="EMBL" id="CCSB01000003">
    <property type="protein sequence ID" value="CDZ78224.1"/>
    <property type="molecule type" value="Genomic_DNA"/>
</dbReference>
<evidence type="ECO:0000313" key="1">
    <source>
        <dbReference type="EMBL" id="CDZ78224.1"/>
    </source>
</evidence>
<evidence type="ECO:0000313" key="2">
    <source>
        <dbReference type="Proteomes" id="UP000044071"/>
    </source>
</evidence>
<dbReference type="Proteomes" id="UP000044071">
    <property type="component" value="Unassembled WGS sequence"/>
</dbReference>
<proteinExistence type="predicted"/>
<reference evidence="1 2" key="1">
    <citation type="submission" date="2014-06" db="EMBL/GenBank/DDBJ databases">
        <authorList>
            <person name="Urmite Genomes Urmite Genomes"/>
        </authorList>
    </citation>
    <scope>NUCLEOTIDE SEQUENCE [LARGE SCALE GENOMIC DNA]</scope>
</reference>
<accession>A0A078L2A7</accession>
<gene>
    <name evidence="1" type="ORF">BN59_02532</name>
</gene>
<dbReference type="STRING" id="1034943.BN59_02532"/>